<accession>Q3ZEH4</accession>
<sequence length="188" mass="21118">MNAGVNLIKSSALPVSVKVGTVVGAGAVGGLTTVAVNAINTLTQNKINTNNQNTSYSNQDASSSSGGPFTSGSSMIDDNNFNSVMELFYSNLGLQIIIIYLIFNLLILFLFKFVFYKWKFLYIKNIFGNNFYNYFLKIINNLHSINTIWILFITLILFITSIINFSITLYIFNNINYISEIVYCFNNK</sequence>
<feature type="transmembrane region" description="Helical" evidence="2">
    <location>
        <begin position="92"/>
        <end position="115"/>
    </location>
</feature>
<keyword evidence="2" id="KW-0812">Transmembrane</keyword>
<dbReference type="RefSeq" id="YP_313623.1">
    <property type="nucleotide sequence ID" value="NC_007394.1"/>
</dbReference>
<evidence type="ECO:0000256" key="2">
    <source>
        <dbReference type="SAM" id="Phobius"/>
    </source>
</evidence>
<evidence type="ECO:0000256" key="1">
    <source>
        <dbReference type="SAM" id="MobiDB-lite"/>
    </source>
</evidence>
<keyword evidence="2" id="KW-0472">Membrane</keyword>
<dbReference type="EMBL" id="AY916130">
    <property type="protein sequence ID" value="AAW78229.1"/>
    <property type="molecule type" value="Genomic_DNA"/>
</dbReference>
<evidence type="ECO:0000313" key="3">
    <source>
        <dbReference type="EMBL" id="AAW78229.1"/>
    </source>
</evidence>
<keyword evidence="3" id="KW-0496">Mitochondrion</keyword>
<organism evidence="3">
    <name type="scientific">Epidermophyton floccosum</name>
    <dbReference type="NCBI Taxonomy" id="34391"/>
    <lineage>
        <taxon>Eukaryota</taxon>
        <taxon>Fungi</taxon>
        <taxon>Dikarya</taxon>
        <taxon>Ascomycota</taxon>
        <taxon>Pezizomycotina</taxon>
        <taxon>Eurotiomycetes</taxon>
        <taxon>Eurotiomycetidae</taxon>
        <taxon>Onygenales</taxon>
        <taxon>Arthrodermataceae</taxon>
        <taxon>Epidermophyton</taxon>
    </lineage>
</organism>
<feature type="transmembrane region" description="Helical" evidence="2">
    <location>
        <begin position="148"/>
        <end position="172"/>
    </location>
</feature>
<dbReference type="AlphaFoldDB" id="Q3ZEH4"/>
<keyword evidence="2" id="KW-1133">Transmembrane helix</keyword>
<geneLocation type="mitochondrion" evidence="3"/>
<reference evidence="3" key="2">
    <citation type="journal article" date="2006" name="Curr. Genet.">
        <title>The complete DNA sequence of the mitochondrial genome of the dermatophyte fungus Epidermophyton floccosum.</title>
        <authorList>
            <person name="Tambor J.H."/>
            <person name="Guedes R.F."/>
            <person name="Nobrega M.P."/>
            <person name="Nobrega F.G."/>
        </authorList>
    </citation>
    <scope>NUCLEOTIDE SEQUENCE</scope>
    <source>
        <strain evidence="3">ATCC 26072</strain>
    </source>
</reference>
<dbReference type="GeneID" id="3666172"/>
<protein>
    <submittedName>
        <fullName evidence="3">Hypothetical orf3</fullName>
    </submittedName>
</protein>
<name>Q3ZEH4_EPIFL</name>
<feature type="region of interest" description="Disordered" evidence="1">
    <location>
        <begin position="50"/>
        <end position="69"/>
    </location>
</feature>
<reference evidence="3" key="1">
    <citation type="submission" date="2005-01" db="EMBL/GenBank/DDBJ databases">
        <authorList>
            <person name="Tambor J.H.M."/>
            <person name="Guedes R.F."/>
            <person name="Nobrega M.P."/>
            <person name="Nobrega F.G."/>
        </authorList>
    </citation>
    <scope>NUCLEOTIDE SEQUENCE</scope>
    <source>
        <strain evidence="3">ATCC 26072</strain>
    </source>
</reference>
<gene>
    <name evidence="3" type="primary">orf3</name>
</gene>
<proteinExistence type="predicted"/>